<dbReference type="GO" id="GO:0098662">
    <property type="term" value="P:inorganic cation transmembrane transport"/>
    <property type="evidence" value="ECO:0000318"/>
    <property type="project" value="GO_Central"/>
</dbReference>
<gene>
    <name evidence="15" type="ordered locus">MTR_5g074380</name>
</gene>
<evidence type="ECO:0000256" key="7">
    <source>
        <dbReference type="ARBA" id="ARBA00023065"/>
    </source>
</evidence>
<dbReference type="Proteomes" id="UP000002051">
    <property type="component" value="Chromosome 5"/>
</dbReference>
<dbReference type="InterPro" id="IPR038770">
    <property type="entry name" value="Na+/solute_symporter_sf"/>
</dbReference>
<evidence type="ECO:0000256" key="11">
    <source>
        <dbReference type="SAM" id="Phobius"/>
    </source>
</evidence>
<dbReference type="PaxDb" id="3880-AES98905"/>
<feature type="transmembrane region" description="Helical" evidence="11">
    <location>
        <begin position="466"/>
        <end position="489"/>
    </location>
</feature>
<dbReference type="Pfam" id="PF00999">
    <property type="entry name" value="Na_H_Exchanger"/>
    <property type="match status" value="1"/>
</dbReference>
<keyword evidence="3" id="KW-0633">Potassium transport</keyword>
<feature type="transmembrane region" description="Helical" evidence="11">
    <location>
        <begin position="149"/>
        <end position="172"/>
    </location>
</feature>
<feature type="transmembrane region" description="Helical" evidence="11">
    <location>
        <begin position="380"/>
        <end position="398"/>
    </location>
</feature>
<evidence type="ECO:0000313" key="15">
    <source>
        <dbReference type="EMBL" id="AES98905.1"/>
    </source>
</evidence>
<feature type="domain" description="Cation/H(+) antiporter central" evidence="13">
    <location>
        <begin position="544"/>
        <end position="670"/>
    </location>
</feature>
<feature type="transmembrane region" description="Helical" evidence="11">
    <location>
        <begin position="435"/>
        <end position="454"/>
    </location>
</feature>
<keyword evidence="4 11" id="KW-0812">Transmembrane</keyword>
<dbReference type="Pfam" id="PF23259">
    <property type="entry name" value="CHX17_C"/>
    <property type="match status" value="1"/>
</dbReference>
<feature type="transmembrane region" description="Helical" evidence="11">
    <location>
        <begin position="294"/>
        <end position="313"/>
    </location>
</feature>
<feature type="transmembrane region" description="Helical" evidence="11">
    <location>
        <begin position="404"/>
        <end position="423"/>
    </location>
</feature>
<dbReference type="GO" id="GO:0006885">
    <property type="term" value="P:regulation of pH"/>
    <property type="evidence" value="ECO:0000318"/>
    <property type="project" value="GO_Central"/>
</dbReference>
<dbReference type="eggNOG" id="KOG1650">
    <property type="taxonomic scope" value="Eukaryota"/>
</dbReference>
<keyword evidence="5" id="KW-0630">Potassium</keyword>
<evidence type="ECO:0000313" key="17">
    <source>
        <dbReference type="Proteomes" id="UP000002051"/>
    </source>
</evidence>
<reference evidence="15 17" key="1">
    <citation type="journal article" date="2011" name="Nature">
        <title>The Medicago genome provides insight into the evolution of rhizobial symbioses.</title>
        <authorList>
            <person name="Young N.D."/>
            <person name="Debelle F."/>
            <person name="Oldroyd G.E."/>
            <person name="Geurts R."/>
            <person name="Cannon S.B."/>
            <person name="Udvardi M.K."/>
            <person name="Benedito V.A."/>
            <person name="Mayer K.F."/>
            <person name="Gouzy J."/>
            <person name="Schoof H."/>
            <person name="Van de Peer Y."/>
            <person name="Proost S."/>
            <person name="Cook D.R."/>
            <person name="Meyers B.C."/>
            <person name="Spannagl M."/>
            <person name="Cheung F."/>
            <person name="De Mita S."/>
            <person name="Krishnakumar V."/>
            <person name="Gundlach H."/>
            <person name="Zhou S."/>
            <person name="Mudge J."/>
            <person name="Bharti A.K."/>
            <person name="Murray J.D."/>
            <person name="Naoumkina M.A."/>
            <person name="Rosen B."/>
            <person name="Silverstein K.A."/>
            <person name="Tang H."/>
            <person name="Rombauts S."/>
            <person name="Zhao P.X."/>
            <person name="Zhou P."/>
            <person name="Barbe V."/>
            <person name="Bardou P."/>
            <person name="Bechner M."/>
            <person name="Bellec A."/>
            <person name="Berger A."/>
            <person name="Berges H."/>
            <person name="Bidwell S."/>
            <person name="Bisseling T."/>
            <person name="Choisne N."/>
            <person name="Couloux A."/>
            <person name="Denny R."/>
            <person name="Deshpande S."/>
            <person name="Dai X."/>
            <person name="Doyle J.J."/>
            <person name="Dudez A.M."/>
            <person name="Farmer A.D."/>
            <person name="Fouteau S."/>
            <person name="Franken C."/>
            <person name="Gibelin C."/>
            <person name="Gish J."/>
            <person name="Goldstein S."/>
            <person name="Gonzalez A.J."/>
            <person name="Green P.J."/>
            <person name="Hallab A."/>
            <person name="Hartog M."/>
            <person name="Hua A."/>
            <person name="Humphray S.J."/>
            <person name="Jeong D.H."/>
            <person name="Jing Y."/>
            <person name="Jocker A."/>
            <person name="Kenton S.M."/>
            <person name="Kim D.J."/>
            <person name="Klee K."/>
            <person name="Lai H."/>
            <person name="Lang C."/>
            <person name="Lin S."/>
            <person name="Macmil S.L."/>
            <person name="Magdelenat G."/>
            <person name="Matthews L."/>
            <person name="McCorrison J."/>
            <person name="Monaghan E.L."/>
            <person name="Mun J.H."/>
            <person name="Najar F.Z."/>
            <person name="Nicholson C."/>
            <person name="Noirot C."/>
            <person name="O'Bleness M."/>
            <person name="Paule C.R."/>
            <person name="Poulain J."/>
            <person name="Prion F."/>
            <person name="Qin B."/>
            <person name="Qu C."/>
            <person name="Retzel E.F."/>
            <person name="Riddle C."/>
            <person name="Sallet E."/>
            <person name="Samain S."/>
            <person name="Samson N."/>
            <person name="Sanders I."/>
            <person name="Saurat O."/>
            <person name="Scarpelli C."/>
            <person name="Schiex T."/>
            <person name="Segurens B."/>
            <person name="Severin A.J."/>
            <person name="Sherrier D.J."/>
            <person name="Shi R."/>
            <person name="Sims S."/>
            <person name="Singer S.R."/>
            <person name="Sinharoy S."/>
            <person name="Sterck L."/>
            <person name="Viollet A."/>
            <person name="Wang B.B."/>
            <person name="Wang K."/>
            <person name="Wang M."/>
            <person name="Wang X."/>
            <person name="Warfsmann J."/>
            <person name="Weissenbach J."/>
            <person name="White D.D."/>
            <person name="White J.D."/>
            <person name="Wiley G.B."/>
            <person name="Wincker P."/>
            <person name="Xing Y."/>
            <person name="Yang L."/>
            <person name="Yao Z."/>
            <person name="Ying F."/>
            <person name="Zhai J."/>
            <person name="Zhou L."/>
            <person name="Zuber A."/>
            <person name="Denarie J."/>
            <person name="Dixon R.A."/>
            <person name="May G.D."/>
            <person name="Schwartz D.C."/>
            <person name="Rogers J."/>
            <person name="Quetier F."/>
            <person name="Town C.D."/>
            <person name="Roe B.A."/>
        </authorList>
    </citation>
    <scope>NUCLEOTIDE SEQUENCE [LARGE SCALE GENOMIC DNA]</scope>
    <source>
        <strain evidence="15">A17</strain>
        <strain evidence="16 17">cv. Jemalong A17</strain>
    </source>
</reference>
<feature type="domain" description="Cation/H+ exchanger transmembrane" evidence="12">
    <location>
        <begin position="101"/>
        <end position="486"/>
    </location>
</feature>
<keyword evidence="8 11" id="KW-0472">Membrane</keyword>
<comment type="similarity">
    <text evidence="9">Belongs to the monovalent cation:proton antiporter 2 (CPA2) transporter (TC 2.A.37) family. CHX (TC 2.A.37.4) subfamily.</text>
</comment>
<dbReference type="AlphaFoldDB" id="G7K5T0"/>
<keyword evidence="7" id="KW-0406">Ion transport</keyword>
<dbReference type="InterPro" id="IPR050794">
    <property type="entry name" value="CPA2_transporter"/>
</dbReference>
<evidence type="ECO:0000256" key="2">
    <source>
        <dbReference type="ARBA" id="ARBA00022448"/>
    </source>
</evidence>
<evidence type="ECO:0000313" key="16">
    <source>
        <dbReference type="EnsemblPlants" id="AES98905"/>
    </source>
</evidence>
<feature type="region of interest" description="Disordered" evidence="10">
    <location>
        <begin position="1"/>
        <end position="26"/>
    </location>
</feature>
<keyword evidence="17" id="KW-1185">Reference proteome</keyword>
<dbReference type="GO" id="GO:0016020">
    <property type="term" value="C:membrane"/>
    <property type="evidence" value="ECO:0007669"/>
    <property type="project" value="UniProtKB-SubCell"/>
</dbReference>
<evidence type="ECO:0000256" key="9">
    <source>
        <dbReference type="ARBA" id="ARBA00038341"/>
    </source>
</evidence>
<evidence type="ECO:0000256" key="1">
    <source>
        <dbReference type="ARBA" id="ARBA00004141"/>
    </source>
</evidence>
<feature type="transmembrane region" description="Helical" evidence="11">
    <location>
        <begin position="184"/>
        <end position="206"/>
    </location>
</feature>
<protein>
    <submittedName>
        <fullName evidence="15">Cation/H+ exchanger 2</fullName>
    </submittedName>
</protein>
<evidence type="ECO:0000256" key="5">
    <source>
        <dbReference type="ARBA" id="ARBA00022958"/>
    </source>
</evidence>
<evidence type="ECO:0000256" key="6">
    <source>
        <dbReference type="ARBA" id="ARBA00022989"/>
    </source>
</evidence>
<evidence type="ECO:0000256" key="8">
    <source>
        <dbReference type="ARBA" id="ARBA00023136"/>
    </source>
</evidence>
<comment type="subcellular location">
    <subcellularLocation>
        <location evidence="1">Membrane</location>
        <topology evidence="1">Multi-pass membrane protein</topology>
    </subcellularLocation>
</comment>
<dbReference type="InterPro" id="IPR057290">
    <property type="entry name" value="CHX17_C"/>
</dbReference>
<keyword evidence="2" id="KW-0813">Transport</keyword>
<dbReference type="OMA" id="ACIYHEN"/>
<dbReference type="GO" id="GO:0006813">
    <property type="term" value="P:potassium ion transport"/>
    <property type="evidence" value="ECO:0007669"/>
    <property type="project" value="UniProtKB-KW"/>
</dbReference>
<dbReference type="HOGENOM" id="CLU_005126_6_2_1"/>
<evidence type="ECO:0000256" key="4">
    <source>
        <dbReference type="ARBA" id="ARBA00022692"/>
    </source>
</evidence>
<dbReference type="GO" id="GO:0015297">
    <property type="term" value="F:antiporter activity"/>
    <property type="evidence" value="ECO:0007669"/>
    <property type="project" value="InterPro"/>
</dbReference>
<evidence type="ECO:0000259" key="12">
    <source>
        <dbReference type="Pfam" id="PF00999"/>
    </source>
</evidence>
<organism evidence="15 17">
    <name type="scientific">Medicago truncatula</name>
    <name type="common">Barrel medic</name>
    <name type="synonym">Medicago tribuloides</name>
    <dbReference type="NCBI Taxonomy" id="3880"/>
    <lineage>
        <taxon>Eukaryota</taxon>
        <taxon>Viridiplantae</taxon>
        <taxon>Streptophyta</taxon>
        <taxon>Embryophyta</taxon>
        <taxon>Tracheophyta</taxon>
        <taxon>Spermatophyta</taxon>
        <taxon>Magnoliopsida</taxon>
        <taxon>eudicotyledons</taxon>
        <taxon>Gunneridae</taxon>
        <taxon>Pentapetalae</taxon>
        <taxon>rosids</taxon>
        <taxon>fabids</taxon>
        <taxon>Fabales</taxon>
        <taxon>Fabaceae</taxon>
        <taxon>Papilionoideae</taxon>
        <taxon>50 kb inversion clade</taxon>
        <taxon>NPAAA clade</taxon>
        <taxon>Hologalegina</taxon>
        <taxon>IRL clade</taxon>
        <taxon>Trifolieae</taxon>
        <taxon>Medicago</taxon>
    </lineage>
</organism>
<evidence type="ECO:0000259" key="13">
    <source>
        <dbReference type="Pfam" id="PF23256"/>
    </source>
</evidence>
<reference evidence="16" key="3">
    <citation type="submission" date="2015-04" db="UniProtKB">
        <authorList>
            <consortium name="EnsemblPlants"/>
        </authorList>
    </citation>
    <scope>IDENTIFICATION</scope>
    <source>
        <strain evidence="16">cv. Jemalong A17</strain>
    </source>
</reference>
<dbReference type="GO" id="GO:0012505">
    <property type="term" value="C:endomembrane system"/>
    <property type="evidence" value="ECO:0000318"/>
    <property type="project" value="GO_Central"/>
</dbReference>
<dbReference type="PANTHER" id="PTHR32468">
    <property type="entry name" value="CATION/H + ANTIPORTER"/>
    <property type="match status" value="1"/>
</dbReference>
<keyword evidence="6 11" id="KW-1133">Transmembrane helix</keyword>
<evidence type="ECO:0000259" key="14">
    <source>
        <dbReference type="Pfam" id="PF23259"/>
    </source>
</evidence>
<feature type="transmembrane region" description="Helical" evidence="11">
    <location>
        <begin position="253"/>
        <end position="274"/>
    </location>
</feature>
<accession>G7K5T0</accession>
<feature type="domain" description="Cation/H(+) antiporter C-terminal" evidence="14">
    <location>
        <begin position="684"/>
        <end position="827"/>
    </location>
</feature>
<dbReference type="EnsemblPlants" id="AES98905">
    <property type="protein sequence ID" value="AES98905"/>
    <property type="gene ID" value="MTR_5g074380"/>
</dbReference>
<dbReference type="GO" id="GO:1902600">
    <property type="term" value="P:proton transmembrane transport"/>
    <property type="evidence" value="ECO:0007669"/>
    <property type="project" value="InterPro"/>
</dbReference>
<reference evidence="15 17" key="2">
    <citation type="journal article" date="2014" name="BMC Genomics">
        <title>An improved genome release (version Mt4.0) for the model legume Medicago truncatula.</title>
        <authorList>
            <person name="Tang H."/>
            <person name="Krishnakumar V."/>
            <person name="Bidwell S."/>
            <person name="Rosen B."/>
            <person name="Chan A."/>
            <person name="Zhou S."/>
            <person name="Gentzbittel L."/>
            <person name="Childs K.L."/>
            <person name="Yandell M."/>
            <person name="Gundlach H."/>
            <person name="Mayer K.F."/>
            <person name="Schwartz D.C."/>
            <person name="Town C.D."/>
        </authorList>
    </citation>
    <scope>GENOME REANNOTATION</scope>
    <source>
        <strain evidence="16 17">cv. Jemalong A17</strain>
    </source>
</reference>
<feature type="transmembrane region" description="Helical" evidence="11">
    <location>
        <begin position="325"/>
        <end position="345"/>
    </location>
</feature>
<dbReference type="Gene3D" id="1.20.1530.20">
    <property type="match status" value="1"/>
</dbReference>
<dbReference type="PANTHER" id="PTHR32468:SF66">
    <property type="entry name" value="CATION_H+ EXCHANGER DOMAIN-CONTAINING PROTEIN"/>
    <property type="match status" value="1"/>
</dbReference>
<proteinExistence type="inferred from homology"/>
<dbReference type="EMBL" id="CM001221">
    <property type="protein sequence ID" value="AES98905.1"/>
    <property type="molecule type" value="Genomic_DNA"/>
</dbReference>
<evidence type="ECO:0000256" key="10">
    <source>
        <dbReference type="SAM" id="MobiDB-lite"/>
    </source>
</evidence>
<feature type="transmembrane region" description="Helical" evidence="11">
    <location>
        <begin position="85"/>
        <end position="107"/>
    </location>
</feature>
<name>G7K5T0_MEDTR</name>
<dbReference type="Pfam" id="PF23256">
    <property type="entry name" value="CHX17_2nd"/>
    <property type="match status" value="1"/>
</dbReference>
<feature type="compositionally biased region" description="Basic and acidic residues" evidence="10">
    <location>
        <begin position="11"/>
        <end position="26"/>
    </location>
</feature>
<evidence type="ECO:0000256" key="3">
    <source>
        <dbReference type="ARBA" id="ARBA00022538"/>
    </source>
</evidence>
<feature type="transmembrane region" description="Helical" evidence="11">
    <location>
        <begin position="218"/>
        <end position="241"/>
    </location>
</feature>
<sequence length="859" mass="96516">MASGDRPAAAGRKDMGGRGTGERKRERQPWILMNGRSWTGALLFHNSYDMAKVNVTALILSRKIWVCEHMSKFERSKGIFLHDNPFSYTLPVLFLQTSLVSLLTTILQFMLAPLGQSSFVPQMLAGIIAGPSVMGQSEFIKKWLFPPKTFYVSETIAFFGCMMYMFLIGIKIDLSLVVRSGKKAWAIGILSFFAPLIMSVSTALLLRKLMINPDEVLYESIFSVAFILSTASFHVTAIHLADLKLLNSEMGRMGISASMVSGTISLVWITSVVAQRQANSRKDSSSIDSMTICLLAMIAFTICVLRPIMFWMIRQTPEGKQIKESYILSVFLMLLGCSLFSEVIGEHFMLGPVIFGMAVPDGPPLGSALTERLETMVSTIFLPLYFLYSGASFKFFVIDARTFAIVQVVAVVAYLGKVGGTMLPSIYSKMPVNDVLFLGLLMSAQGITQVLYLQTSFNLYFMDAEIYGSGLIAVLWLTGITTPILKFLYDPSKRYLSLNKRRTIEQSTSDIELRLMACVHSQENTPSIINLLEMSNPSLENPICFYVLHLIQLRGRSAPLFVDHQRTSNKTKSSHSSSSNHIINAFRSYEQHKSNNVIVKLFTSISPFETMHDEICLQVAEKRVCLLILPFHRQWRPNGMTEAAHPVRALNRHLLRKAPCSVGILIERGTLNRNNPLTSVSFYSVGIVFIEGEDDREALAYAMRMANHPNVRITLVRIMEPRKKNKNLLNRDPDGDLVHRFKVDCIQIKRHDYKEEIAKDSVEMINAMRSLEGCFDLILVGRRHTSESCLFSGLTEWNEYPELGHLGDMLVASDSTFDGSVLVVQQQKRSGIGYHDLRLDSGIMTRQETLTIVEVPRDR</sequence>
<dbReference type="InterPro" id="IPR006153">
    <property type="entry name" value="Cation/H_exchanger_TM"/>
</dbReference>
<dbReference type="InterPro" id="IPR057291">
    <property type="entry name" value="CHX17_2nd"/>
</dbReference>